<dbReference type="OrthoDB" id="264684at2157"/>
<dbReference type="PANTHER" id="PTHR30483:SF6">
    <property type="entry name" value="PERIPLASMIC BINDING PROTEIN OF ABC TRANSPORTER FOR NATURAL AMINO ACIDS"/>
    <property type="match status" value="1"/>
</dbReference>
<evidence type="ECO:0000313" key="5">
    <source>
        <dbReference type="Proteomes" id="UP000273828"/>
    </source>
</evidence>
<evidence type="ECO:0000256" key="2">
    <source>
        <dbReference type="SAM" id="MobiDB-lite"/>
    </source>
</evidence>
<evidence type="ECO:0000313" key="4">
    <source>
        <dbReference type="EMBL" id="RQG87824.1"/>
    </source>
</evidence>
<protein>
    <submittedName>
        <fullName evidence="4">ABC transporter substrate-binding protein</fullName>
    </submittedName>
</protein>
<evidence type="ECO:0000259" key="3">
    <source>
        <dbReference type="Pfam" id="PF13458"/>
    </source>
</evidence>
<organism evidence="4 5">
    <name type="scientific">Natrarchaeobius halalkaliphilus</name>
    <dbReference type="NCBI Taxonomy" id="1679091"/>
    <lineage>
        <taxon>Archaea</taxon>
        <taxon>Methanobacteriati</taxon>
        <taxon>Methanobacteriota</taxon>
        <taxon>Stenosarchaea group</taxon>
        <taxon>Halobacteria</taxon>
        <taxon>Halobacteriales</taxon>
        <taxon>Natrialbaceae</taxon>
        <taxon>Natrarchaeobius</taxon>
    </lineage>
</organism>
<gene>
    <name evidence="4" type="ORF">EA462_13215</name>
</gene>
<keyword evidence="5" id="KW-1185">Reference proteome</keyword>
<dbReference type="EMBL" id="REFY01000005">
    <property type="protein sequence ID" value="RQG87824.1"/>
    <property type="molecule type" value="Genomic_DNA"/>
</dbReference>
<evidence type="ECO:0000256" key="1">
    <source>
        <dbReference type="ARBA" id="ARBA00022729"/>
    </source>
</evidence>
<sequence>MGNESHTQENGAGTASNSRRHVLKAMGASGAVALAGCAGEGNGNGTNGNGNGNGNGDADTAPMGNYPIDGDTATYGFHGPLSGELAPDGVEQERGFELAIEHLNNGEGWADELDALSGDGVLGYEIDYVTGDSAGDEETSIDNIERMIDRDGIQFWTGGVSSGVCQALQPIAQREHVPFLSSISQDNEITGENCHRYHFRPSIGAELTARGLAEVLPDLLGENREYYQIYLDYSYGISNRESMESYMDDYGWEELGASPLPLGELDHSTAIADLDDSGADVLIFTTFGEAMANGLNQLDDAGLLDDIDIVIPLISAFSMEPAGGNAEGVYGATNWHANASDELDGQAAELSDMFVEDYQDEYGEMPGQAAIEAYDNVMVYSSVVESVGTFHPQTVVEELEGFSWDHGIGAMEFRECDHQAQRPVYVCEGLSEAEQEETGLFLDLLEIVPGEDAIYDCDHFPASECDMPGYQ</sequence>
<dbReference type="InterPro" id="IPR028082">
    <property type="entry name" value="Peripla_BP_I"/>
</dbReference>
<proteinExistence type="predicted"/>
<dbReference type="Gene3D" id="3.40.50.2300">
    <property type="match status" value="2"/>
</dbReference>
<name>A0A3N6LZZ5_9EURY</name>
<feature type="region of interest" description="Disordered" evidence="2">
    <location>
        <begin position="48"/>
        <end position="71"/>
    </location>
</feature>
<dbReference type="AlphaFoldDB" id="A0A3N6LZZ5"/>
<dbReference type="RefSeq" id="WP_124179025.1">
    <property type="nucleotide sequence ID" value="NZ_REFY01000005.1"/>
</dbReference>
<dbReference type="Proteomes" id="UP000273828">
    <property type="component" value="Unassembled WGS sequence"/>
</dbReference>
<feature type="domain" description="Leucine-binding protein" evidence="3">
    <location>
        <begin position="76"/>
        <end position="428"/>
    </location>
</feature>
<dbReference type="InterPro" id="IPR028081">
    <property type="entry name" value="Leu-bd"/>
</dbReference>
<accession>A0A3N6LZZ5</accession>
<keyword evidence="1" id="KW-0732">Signal</keyword>
<dbReference type="SUPFAM" id="SSF53822">
    <property type="entry name" value="Periplasmic binding protein-like I"/>
    <property type="match status" value="1"/>
</dbReference>
<dbReference type="InterPro" id="IPR051010">
    <property type="entry name" value="BCAA_transport"/>
</dbReference>
<dbReference type="PANTHER" id="PTHR30483">
    <property type="entry name" value="LEUCINE-SPECIFIC-BINDING PROTEIN"/>
    <property type="match status" value="1"/>
</dbReference>
<comment type="caution">
    <text evidence="4">The sequence shown here is derived from an EMBL/GenBank/DDBJ whole genome shotgun (WGS) entry which is preliminary data.</text>
</comment>
<reference evidence="4 5" key="1">
    <citation type="submission" date="2018-10" db="EMBL/GenBank/DDBJ databases">
        <title>Natrarchaeobius chitinivorans gen. nov., sp. nov., and Natrarchaeobius haloalkaliphilus sp. nov., alkaliphilic, chitin-utilizing haloarchaea from hypersaline alkaline lakes.</title>
        <authorList>
            <person name="Sorokin D.Y."/>
            <person name="Elcheninov A.G."/>
            <person name="Kostrikina N.A."/>
            <person name="Bale N.J."/>
            <person name="Sinninghe Damste J.S."/>
            <person name="Khijniak T.V."/>
            <person name="Kublanov I.V."/>
            <person name="Toshchakov S.V."/>
        </authorList>
    </citation>
    <scope>NUCLEOTIDE SEQUENCE [LARGE SCALE GENOMIC DNA]</scope>
    <source>
        <strain evidence="4 5">AArcht-Sl</strain>
    </source>
</reference>
<dbReference type="Pfam" id="PF13458">
    <property type="entry name" value="Peripla_BP_6"/>
    <property type="match status" value="1"/>
</dbReference>